<evidence type="ECO:0000256" key="2">
    <source>
        <dbReference type="SAM" id="MobiDB-lite"/>
    </source>
</evidence>
<evidence type="ECO:0000256" key="1">
    <source>
        <dbReference type="ARBA" id="ARBA00022801"/>
    </source>
</evidence>
<keyword evidence="1" id="KW-0378">Hydrolase</keyword>
<sequence>MKTFSLFTNVGRVLDEMVLLSHLTFELISEMGSRLLWIFMTLRFLVYVILLLPAFWRCLFLFIVSENIEKGVPYGTNPRNFMDIYHPTFKAYMCYHAQLFFFFFLKKKEGIEQKQKRTKTLKQSDKNKSKSEQKSRLKRVFRSRSNPLKKANGSITVNTNDGKNKYPVVIFVTGGAWMIGYKAWGAFMGMLLAQLGILFVTPDYRNFPQVRPFFFFFNARASMWAPPFSLGSTSYIY</sequence>
<feature type="transmembrane region" description="Helical" evidence="3">
    <location>
        <begin position="44"/>
        <end position="64"/>
    </location>
</feature>
<comment type="caution">
    <text evidence="4">The sequence shown here is derived from an EMBL/GenBank/DDBJ whole genome shotgun (WGS) entry which is preliminary data.</text>
</comment>
<feature type="non-terminal residue" evidence="4">
    <location>
        <position position="237"/>
    </location>
</feature>
<dbReference type="GO" id="GO:0016787">
    <property type="term" value="F:hydrolase activity"/>
    <property type="evidence" value="ECO:0007669"/>
    <property type="project" value="UniProtKB-KW"/>
</dbReference>
<organism evidence="4 5">
    <name type="scientific">Reticulomyxa filosa</name>
    <dbReference type="NCBI Taxonomy" id="46433"/>
    <lineage>
        <taxon>Eukaryota</taxon>
        <taxon>Sar</taxon>
        <taxon>Rhizaria</taxon>
        <taxon>Retaria</taxon>
        <taxon>Foraminifera</taxon>
        <taxon>Monothalamids</taxon>
        <taxon>Reticulomyxidae</taxon>
        <taxon>Reticulomyxa</taxon>
    </lineage>
</organism>
<protein>
    <submittedName>
        <fullName evidence="4">Uncharacterized protein</fullName>
    </submittedName>
</protein>
<feature type="transmembrane region" description="Helical" evidence="3">
    <location>
        <begin position="84"/>
        <end position="105"/>
    </location>
</feature>
<dbReference type="PANTHER" id="PTHR48081">
    <property type="entry name" value="AB HYDROLASE SUPERFAMILY PROTEIN C4A8.06C"/>
    <property type="match status" value="1"/>
</dbReference>
<accession>X6LTA9</accession>
<dbReference type="OrthoDB" id="6495301at2759"/>
<name>X6LTA9_RETFI</name>
<dbReference type="AlphaFoldDB" id="X6LTA9"/>
<reference evidence="4 5" key="1">
    <citation type="journal article" date="2013" name="Curr. Biol.">
        <title>The Genome of the Foraminiferan Reticulomyxa filosa.</title>
        <authorList>
            <person name="Glockner G."/>
            <person name="Hulsmann N."/>
            <person name="Schleicher M."/>
            <person name="Noegel A.A."/>
            <person name="Eichinger L."/>
            <person name="Gallinger C."/>
            <person name="Pawlowski J."/>
            <person name="Sierra R."/>
            <person name="Euteneuer U."/>
            <person name="Pillet L."/>
            <person name="Moustafa A."/>
            <person name="Platzer M."/>
            <person name="Groth M."/>
            <person name="Szafranski K."/>
            <person name="Schliwa M."/>
        </authorList>
    </citation>
    <scope>NUCLEOTIDE SEQUENCE [LARGE SCALE GENOMIC DNA]</scope>
</reference>
<dbReference type="InterPro" id="IPR050300">
    <property type="entry name" value="GDXG_lipolytic_enzyme"/>
</dbReference>
<proteinExistence type="predicted"/>
<evidence type="ECO:0000256" key="3">
    <source>
        <dbReference type="SAM" id="Phobius"/>
    </source>
</evidence>
<evidence type="ECO:0000313" key="5">
    <source>
        <dbReference type="Proteomes" id="UP000023152"/>
    </source>
</evidence>
<feature type="region of interest" description="Disordered" evidence="2">
    <location>
        <begin position="115"/>
        <end position="138"/>
    </location>
</feature>
<keyword evidence="3" id="KW-1133">Transmembrane helix</keyword>
<dbReference type="PANTHER" id="PTHR48081:SF33">
    <property type="entry name" value="KYNURENINE FORMAMIDASE"/>
    <property type="match status" value="1"/>
</dbReference>
<dbReference type="Proteomes" id="UP000023152">
    <property type="component" value="Unassembled WGS sequence"/>
</dbReference>
<evidence type="ECO:0000313" key="4">
    <source>
        <dbReference type="EMBL" id="ETO03955.1"/>
    </source>
</evidence>
<keyword evidence="5" id="KW-1185">Reference proteome</keyword>
<dbReference type="SUPFAM" id="SSF53474">
    <property type="entry name" value="alpha/beta-Hydrolases"/>
    <property type="match status" value="1"/>
</dbReference>
<dbReference type="EMBL" id="ASPP01031144">
    <property type="protein sequence ID" value="ETO03955.1"/>
    <property type="molecule type" value="Genomic_DNA"/>
</dbReference>
<gene>
    <name evidence="4" type="ORF">RFI_33447</name>
</gene>
<feature type="compositionally biased region" description="Basic and acidic residues" evidence="2">
    <location>
        <begin position="122"/>
        <end position="135"/>
    </location>
</feature>
<keyword evidence="3" id="KW-0812">Transmembrane</keyword>
<dbReference type="InterPro" id="IPR029058">
    <property type="entry name" value="AB_hydrolase_fold"/>
</dbReference>
<keyword evidence="3" id="KW-0472">Membrane</keyword>
<dbReference type="Gene3D" id="3.40.50.1820">
    <property type="entry name" value="alpha/beta hydrolase"/>
    <property type="match status" value="1"/>
</dbReference>